<dbReference type="KEGG" id="mtun:MTUNDRAET4_1166"/>
<gene>
    <name evidence="1" type="ORF">MTUNDRAET4_1166</name>
</gene>
<evidence type="ECO:0000313" key="2">
    <source>
        <dbReference type="Proteomes" id="UP000294360"/>
    </source>
</evidence>
<evidence type="ECO:0000313" key="1">
    <source>
        <dbReference type="EMBL" id="VFU08059.1"/>
    </source>
</evidence>
<accession>A0A4U8YX88</accession>
<dbReference type="Proteomes" id="UP000294360">
    <property type="component" value="Chromosome"/>
</dbReference>
<organism evidence="1 2">
    <name type="scientific">Methylocella tundrae</name>
    <dbReference type="NCBI Taxonomy" id="227605"/>
    <lineage>
        <taxon>Bacteria</taxon>
        <taxon>Pseudomonadati</taxon>
        <taxon>Pseudomonadota</taxon>
        <taxon>Alphaproteobacteria</taxon>
        <taxon>Hyphomicrobiales</taxon>
        <taxon>Beijerinckiaceae</taxon>
        <taxon>Methylocella</taxon>
    </lineage>
</organism>
<reference evidence="1 2" key="1">
    <citation type="submission" date="2019-03" db="EMBL/GenBank/DDBJ databases">
        <authorList>
            <person name="Kox A.R. M."/>
        </authorList>
    </citation>
    <scope>NUCLEOTIDE SEQUENCE [LARGE SCALE GENOMIC DNA]</scope>
    <source>
        <strain evidence="1">MTUNDRAET4 annotated genome</strain>
    </source>
</reference>
<protein>
    <submittedName>
        <fullName evidence="1">Uncharacterized protein</fullName>
    </submittedName>
</protein>
<dbReference type="AlphaFoldDB" id="A0A4U8YX88"/>
<dbReference type="EMBL" id="LR536450">
    <property type="protein sequence ID" value="VFU08059.1"/>
    <property type="molecule type" value="Genomic_DNA"/>
</dbReference>
<sequence>MYALEPPLSPDSEKMLGANLSSIGAALGVLRFA</sequence>
<proteinExistence type="predicted"/>
<name>A0A4U8YX88_METTU</name>